<proteinExistence type="predicted"/>
<reference evidence="2" key="2">
    <citation type="submission" date="2023-06" db="EMBL/GenBank/DDBJ databases">
        <authorList>
            <person name="Ma L."/>
            <person name="Liu K.-W."/>
            <person name="Li Z."/>
            <person name="Hsiao Y.-Y."/>
            <person name="Qi Y."/>
            <person name="Fu T."/>
            <person name="Tang G."/>
            <person name="Zhang D."/>
            <person name="Sun W.-H."/>
            <person name="Liu D.-K."/>
            <person name="Li Y."/>
            <person name="Chen G.-Z."/>
            <person name="Liu X.-D."/>
            <person name="Liao X.-Y."/>
            <person name="Jiang Y.-T."/>
            <person name="Yu X."/>
            <person name="Hao Y."/>
            <person name="Huang J."/>
            <person name="Zhao X.-W."/>
            <person name="Ke S."/>
            <person name="Chen Y.-Y."/>
            <person name="Wu W.-L."/>
            <person name="Hsu J.-L."/>
            <person name="Lin Y.-F."/>
            <person name="Huang M.-D."/>
            <person name="Li C.-Y."/>
            <person name="Huang L."/>
            <person name="Wang Z.-W."/>
            <person name="Zhao X."/>
            <person name="Zhong W.-Y."/>
            <person name="Peng D.-H."/>
            <person name="Ahmad S."/>
            <person name="Lan S."/>
            <person name="Zhang J.-S."/>
            <person name="Tsai W.-C."/>
            <person name="Van De Peer Y."/>
            <person name="Liu Z.-J."/>
        </authorList>
    </citation>
    <scope>NUCLEOTIDE SEQUENCE</scope>
    <source>
        <strain evidence="2">CP</strain>
        <tissue evidence="2">Leaves</tissue>
    </source>
</reference>
<comment type="caution">
    <text evidence="2">The sequence shown here is derived from an EMBL/GenBank/DDBJ whole genome shotgun (WGS) entry which is preliminary data.</text>
</comment>
<dbReference type="EMBL" id="JAUJYO010000005">
    <property type="protein sequence ID" value="KAK1316490.1"/>
    <property type="molecule type" value="Genomic_DNA"/>
</dbReference>
<dbReference type="AlphaFoldDB" id="A0AAV9ES92"/>
<organism evidence="2 3">
    <name type="scientific">Acorus calamus</name>
    <name type="common">Sweet flag</name>
    <dbReference type="NCBI Taxonomy" id="4465"/>
    <lineage>
        <taxon>Eukaryota</taxon>
        <taxon>Viridiplantae</taxon>
        <taxon>Streptophyta</taxon>
        <taxon>Embryophyta</taxon>
        <taxon>Tracheophyta</taxon>
        <taxon>Spermatophyta</taxon>
        <taxon>Magnoliopsida</taxon>
        <taxon>Liliopsida</taxon>
        <taxon>Acoraceae</taxon>
        <taxon>Acorus</taxon>
    </lineage>
</organism>
<evidence type="ECO:0000313" key="2">
    <source>
        <dbReference type="EMBL" id="KAK1316490.1"/>
    </source>
</evidence>
<accession>A0AAV9ES92</accession>
<name>A0AAV9ES92_ACOCL</name>
<feature type="transmembrane region" description="Helical" evidence="1">
    <location>
        <begin position="20"/>
        <end position="44"/>
    </location>
</feature>
<keyword evidence="1" id="KW-1133">Transmembrane helix</keyword>
<sequence>MAPPSTIYEAVGHGGGSGSADVLFCVIIVSLSIISWITFAWGGGDHGARSSRRRDHRMGGGGGHHAPLFAGGCDVNCDGKCEYCGTYLS</sequence>
<keyword evidence="1" id="KW-0812">Transmembrane</keyword>
<reference evidence="2" key="1">
    <citation type="journal article" date="2023" name="Nat. Commun.">
        <title>Diploid and tetraploid genomes of Acorus and the evolution of monocots.</title>
        <authorList>
            <person name="Ma L."/>
            <person name="Liu K.W."/>
            <person name="Li Z."/>
            <person name="Hsiao Y.Y."/>
            <person name="Qi Y."/>
            <person name="Fu T."/>
            <person name="Tang G.D."/>
            <person name="Zhang D."/>
            <person name="Sun W.H."/>
            <person name="Liu D.K."/>
            <person name="Li Y."/>
            <person name="Chen G.Z."/>
            <person name="Liu X.D."/>
            <person name="Liao X.Y."/>
            <person name="Jiang Y.T."/>
            <person name="Yu X."/>
            <person name="Hao Y."/>
            <person name="Huang J."/>
            <person name="Zhao X.W."/>
            <person name="Ke S."/>
            <person name="Chen Y.Y."/>
            <person name="Wu W.L."/>
            <person name="Hsu J.L."/>
            <person name="Lin Y.F."/>
            <person name="Huang M.D."/>
            <person name="Li C.Y."/>
            <person name="Huang L."/>
            <person name="Wang Z.W."/>
            <person name="Zhao X."/>
            <person name="Zhong W.Y."/>
            <person name="Peng D.H."/>
            <person name="Ahmad S."/>
            <person name="Lan S."/>
            <person name="Zhang J.S."/>
            <person name="Tsai W.C."/>
            <person name="Van de Peer Y."/>
            <person name="Liu Z.J."/>
        </authorList>
    </citation>
    <scope>NUCLEOTIDE SEQUENCE</scope>
    <source>
        <strain evidence="2">CP</strain>
    </source>
</reference>
<gene>
    <name evidence="2" type="ORF">QJS10_CPA05g02108</name>
</gene>
<keyword evidence="1" id="KW-0472">Membrane</keyword>
<keyword evidence="3" id="KW-1185">Reference proteome</keyword>
<evidence type="ECO:0000256" key="1">
    <source>
        <dbReference type="SAM" id="Phobius"/>
    </source>
</evidence>
<dbReference type="Proteomes" id="UP001180020">
    <property type="component" value="Unassembled WGS sequence"/>
</dbReference>
<evidence type="ECO:0008006" key="4">
    <source>
        <dbReference type="Google" id="ProtNLM"/>
    </source>
</evidence>
<evidence type="ECO:0000313" key="3">
    <source>
        <dbReference type="Proteomes" id="UP001180020"/>
    </source>
</evidence>
<protein>
    <recommendedName>
        <fullName evidence="4">Glycine-rich protein</fullName>
    </recommendedName>
</protein>